<reference evidence="1 2" key="1">
    <citation type="journal article" date="2014" name="Genome Announc.">
        <title>Complete Genome Sequence of Cronobacter sakazakii Strain CMCC 45402.</title>
        <authorList>
            <person name="Zhao Z."/>
            <person name="Wang L."/>
            <person name="Wang B."/>
            <person name="Liang H."/>
            <person name="Ye Q."/>
            <person name="Zeng M."/>
        </authorList>
    </citation>
    <scope>NUCLEOTIDE SEQUENCE [LARGE SCALE GENOMIC DNA]</scope>
    <source>
        <strain evidence="2">45402</strain>
    </source>
</reference>
<sequence length="52" mass="5884">MSNLLAIKKILMRILKAAYIPAIKIKCGLLRFLFKRFITGNSGSTTQRDSNK</sequence>
<dbReference type="KEGG" id="csi:P262_04211"/>
<dbReference type="HOGENOM" id="CLU_3078948_0_0_6"/>
<protein>
    <submittedName>
        <fullName evidence="1">Uncharacterized protein</fullName>
    </submittedName>
</protein>
<evidence type="ECO:0000313" key="2">
    <source>
        <dbReference type="Proteomes" id="UP000018545"/>
    </source>
</evidence>
<dbReference type="AlphaFoldDB" id="V5U1G4"/>
<accession>V5U1G4</accession>
<evidence type="ECO:0000313" key="1">
    <source>
        <dbReference type="EMBL" id="AHB71366.1"/>
    </source>
</evidence>
<gene>
    <name evidence="1" type="ORF">P262_04211</name>
</gene>
<dbReference type="EMBL" id="CP006731">
    <property type="protein sequence ID" value="AHB71366.1"/>
    <property type="molecule type" value="Genomic_DNA"/>
</dbReference>
<dbReference type="PATRIC" id="fig|1401659.3.peg.2970"/>
<name>V5U1G4_9ENTR</name>
<dbReference type="Proteomes" id="UP000018545">
    <property type="component" value="Chromosome"/>
</dbReference>
<organism evidence="1 2">
    <name type="scientific">Cronobacter malonaticus</name>
    <dbReference type="NCBI Taxonomy" id="413503"/>
    <lineage>
        <taxon>Bacteria</taxon>
        <taxon>Pseudomonadati</taxon>
        <taxon>Pseudomonadota</taxon>
        <taxon>Gammaproteobacteria</taxon>
        <taxon>Enterobacterales</taxon>
        <taxon>Enterobacteriaceae</taxon>
        <taxon>Cronobacter</taxon>
    </lineage>
</organism>
<proteinExistence type="predicted"/>